<dbReference type="GeneID" id="17294240"/>
<dbReference type="EMBL" id="JH993058">
    <property type="protein sequence ID" value="EKX37547.1"/>
    <property type="molecule type" value="Genomic_DNA"/>
</dbReference>
<dbReference type="PaxDb" id="55529-EKX37547"/>
<dbReference type="AlphaFoldDB" id="L1IN75"/>
<gene>
    <name evidence="1" type="ORF">GUITHDRAFT_116355</name>
</gene>
<dbReference type="OrthoDB" id="10683113at2759"/>
<reference evidence="1 3" key="1">
    <citation type="journal article" date="2012" name="Nature">
        <title>Algal genomes reveal evolutionary mosaicism and the fate of nucleomorphs.</title>
        <authorList>
            <consortium name="DOE Joint Genome Institute"/>
            <person name="Curtis B.A."/>
            <person name="Tanifuji G."/>
            <person name="Burki F."/>
            <person name="Gruber A."/>
            <person name="Irimia M."/>
            <person name="Maruyama S."/>
            <person name="Arias M.C."/>
            <person name="Ball S.G."/>
            <person name="Gile G.H."/>
            <person name="Hirakawa Y."/>
            <person name="Hopkins J.F."/>
            <person name="Kuo A."/>
            <person name="Rensing S.A."/>
            <person name="Schmutz J."/>
            <person name="Symeonidi A."/>
            <person name="Elias M."/>
            <person name="Eveleigh R.J."/>
            <person name="Herman E.K."/>
            <person name="Klute M.J."/>
            <person name="Nakayama T."/>
            <person name="Obornik M."/>
            <person name="Reyes-Prieto A."/>
            <person name="Armbrust E.V."/>
            <person name="Aves S.J."/>
            <person name="Beiko R.G."/>
            <person name="Coutinho P."/>
            <person name="Dacks J.B."/>
            <person name="Durnford D.G."/>
            <person name="Fast N.M."/>
            <person name="Green B.R."/>
            <person name="Grisdale C.J."/>
            <person name="Hempel F."/>
            <person name="Henrissat B."/>
            <person name="Hoppner M.P."/>
            <person name="Ishida K."/>
            <person name="Kim E."/>
            <person name="Koreny L."/>
            <person name="Kroth P.G."/>
            <person name="Liu Y."/>
            <person name="Malik S.B."/>
            <person name="Maier U.G."/>
            <person name="McRose D."/>
            <person name="Mock T."/>
            <person name="Neilson J.A."/>
            <person name="Onodera N.T."/>
            <person name="Poole A.M."/>
            <person name="Pritham E.J."/>
            <person name="Richards T.A."/>
            <person name="Rocap G."/>
            <person name="Roy S.W."/>
            <person name="Sarai C."/>
            <person name="Schaack S."/>
            <person name="Shirato S."/>
            <person name="Slamovits C.H."/>
            <person name="Spencer D.F."/>
            <person name="Suzuki S."/>
            <person name="Worden A.Z."/>
            <person name="Zauner S."/>
            <person name="Barry K."/>
            <person name="Bell C."/>
            <person name="Bharti A.K."/>
            <person name="Crow J.A."/>
            <person name="Grimwood J."/>
            <person name="Kramer R."/>
            <person name="Lindquist E."/>
            <person name="Lucas S."/>
            <person name="Salamov A."/>
            <person name="McFadden G.I."/>
            <person name="Lane C.E."/>
            <person name="Keeling P.J."/>
            <person name="Gray M.W."/>
            <person name="Grigoriev I.V."/>
            <person name="Archibald J.M."/>
        </authorList>
    </citation>
    <scope>NUCLEOTIDE SEQUENCE</scope>
    <source>
        <strain evidence="1 3">CCMP2712</strain>
    </source>
</reference>
<sequence>MRRLLLSWHTEAESKILEDKESQLKSDINHFSSKSEWIHNRLVNVSQKMIKRMLHIQLATAFDSFVERVRQCKDRRDLCRRVIDRMLHTKLAAAFDRFREMIDKSQAQKKVIANVIGRWVSPLERQCFDRWLDYVEYMRACEKEEAQERLKKELELEVSLNQDYVRREQDRRTEISRRVVLRMFHIQLATAFDSFVERVRQCKDRRDLCRRVIDRMLHTKLAAAFDHFVEGCQNCA</sequence>
<dbReference type="Proteomes" id="UP000011087">
    <property type="component" value="Unassembled WGS sequence"/>
</dbReference>
<reference evidence="2" key="3">
    <citation type="submission" date="2015-06" db="UniProtKB">
        <authorList>
            <consortium name="EnsemblProtists"/>
        </authorList>
    </citation>
    <scope>IDENTIFICATION</scope>
</reference>
<proteinExistence type="predicted"/>
<dbReference type="KEGG" id="gtt:GUITHDRAFT_116355"/>
<dbReference type="EnsemblProtists" id="EKX37547">
    <property type="protein sequence ID" value="EKX37547"/>
    <property type="gene ID" value="GUITHDRAFT_116355"/>
</dbReference>
<accession>L1IN75</accession>
<dbReference type="RefSeq" id="XP_005824527.1">
    <property type="nucleotide sequence ID" value="XM_005824470.1"/>
</dbReference>
<name>L1IN75_GUITC</name>
<reference evidence="3" key="2">
    <citation type="submission" date="2012-11" db="EMBL/GenBank/DDBJ databases">
        <authorList>
            <person name="Kuo A."/>
            <person name="Curtis B.A."/>
            <person name="Tanifuji G."/>
            <person name="Burki F."/>
            <person name="Gruber A."/>
            <person name="Irimia M."/>
            <person name="Maruyama S."/>
            <person name="Arias M.C."/>
            <person name="Ball S.G."/>
            <person name="Gile G.H."/>
            <person name="Hirakawa Y."/>
            <person name="Hopkins J.F."/>
            <person name="Rensing S.A."/>
            <person name="Schmutz J."/>
            <person name="Symeonidi A."/>
            <person name="Elias M."/>
            <person name="Eveleigh R.J."/>
            <person name="Herman E.K."/>
            <person name="Klute M.J."/>
            <person name="Nakayama T."/>
            <person name="Obornik M."/>
            <person name="Reyes-Prieto A."/>
            <person name="Armbrust E.V."/>
            <person name="Aves S.J."/>
            <person name="Beiko R.G."/>
            <person name="Coutinho P."/>
            <person name="Dacks J.B."/>
            <person name="Durnford D.G."/>
            <person name="Fast N.M."/>
            <person name="Green B.R."/>
            <person name="Grisdale C."/>
            <person name="Hempe F."/>
            <person name="Henrissat B."/>
            <person name="Hoppner M.P."/>
            <person name="Ishida K.-I."/>
            <person name="Kim E."/>
            <person name="Koreny L."/>
            <person name="Kroth P.G."/>
            <person name="Liu Y."/>
            <person name="Malik S.-B."/>
            <person name="Maier U.G."/>
            <person name="McRose D."/>
            <person name="Mock T."/>
            <person name="Neilson J.A."/>
            <person name="Onodera N.T."/>
            <person name="Poole A.M."/>
            <person name="Pritham E.J."/>
            <person name="Richards T.A."/>
            <person name="Rocap G."/>
            <person name="Roy S.W."/>
            <person name="Sarai C."/>
            <person name="Schaack S."/>
            <person name="Shirato S."/>
            <person name="Slamovits C.H."/>
            <person name="Spencer D.F."/>
            <person name="Suzuki S."/>
            <person name="Worden A.Z."/>
            <person name="Zauner S."/>
            <person name="Barry K."/>
            <person name="Bell C."/>
            <person name="Bharti A.K."/>
            <person name="Crow J.A."/>
            <person name="Grimwood J."/>
            <person name="Kramer R."/>
            <person name="Lindquist E."/>
            <person name="Lucas S."/>
            <person name="Salamov A."/>
            <person name="McFadden G.I."/>
            <person name="Lane C.E."/>
            <person name="Keeling P.J."/>
            <person name="Gray M.W."/>
            <person name="Grigoriev I.V."/>
            <person name="Archibald J.M."/>
        </authorList>
    </citation>
    <scope>NUCLEOTIDE SEQUENCE</scope>
    <source>
        <strain evidence="3">CCMP2712</strain>
    </source>
</reference>
<organism evidence="1">
    <name type="scientific">Guillardia theta (strain CCMP2712)</name>
    <name type="common">Cryptophyte</name>
    <dbReference type="NCBI Taxonomy" id="905079"/>
    <lineage>
        <taxon>Eukaryota</taxon>
        <taxon>Cryptophyceae</taxon>
        <taxon>Pyrenomonadales</taxon>
        <taxon>Geminigeraceae</taxon>
        <taxon>Guillardia</taxon>
    </lineage>
</organism>
<dbReference type="HOGENOM" id="CLU_1177333_0_0_1"/>
<evidence type="ECO:0000313" key="1">
    <source>
        <dbReference type="EMBL" id="EKX37547.1"/>
    </source>
</evidence>
<evidence type="ECO:0000313" key="2">
    <source>
        <dbReference type="EnsemblProtists" id="EKX37547"/>
    </source>
</evidence>
<keyword evidence="3" id="KW-1185">Reference proteome</keyword>
<protein>
    <submittedName>
        <fullName evidence="1 2">Uncharacterized protein</fullName>
    </submittedName>
</protein>
<evidence type="ECO:0000313" key="3">
    <source>
        <dbReference type="Proteomes" id="UP000011087"/>
    </source>
</evidence>